<accession>A0AAW1DQ13</accession>
<comment type="caution">
    <text evidence="1">The sequence shown here is derived from an EMBL/GenBank/DDBJ whole genome shotgun (WGS) entry which is preliminary data.</text>
</comment>
<dbReference type="EMBL" id="JAPXFL010000001">
    <property type="protein sequence ID" value="KAK9512489.1"/>
    <property type="molecule type" value="Genomic_DNA"/>
</dbReference>
<protein>
    <recommendedName>
        <fullName evidence="3">MICOS complex subunit MIC19</fullName>
    </recommendedName>
</protein>
<dbReference type="AlphaFoldDB" id="A0AAW1DQ13"/>
<gene>
    <name evidence="1" type="ORF">O3M35_000906</name>
</gene>
<sequence>MNLDPQNVCEEIIERSMRCGKILEPAPFTISEKVFEKLSKGKTKGEYSAKEAVISDLEEKWHKKEKCIEVSHAKAWKYTKEDIDEVEQRLLKAFEPLAQCSMEQPLIDCIKKETRLINCRDIVQQYISCIEEYTKKAIERMAPIITCKRRPKPKDFHH</sequence>
<dbReference type="Proteomes" id="UP001461498">
    <property type="component" value="Unassembled WGS sequence"/>
</dbReference>
<evidence type="ECO:0000313" key="2">
    <source>
        <dbReference type="Proteomes" id="UP001461498"/>
    </source>
</evidence>
<evidence type="ECO:0000313" key="1">
    <source>
        <dbReference type="EMBL" id="KAK9512489.1"/>
    </source>
</evidence>
<proteinExistence type="predicted"/>
<organism evidence="1 2">
    <name type="scientific">Rhynocoris fuscipes</name>
    <dbReference type="NCBI Taxonomy" id="488301"/>
    <lineage>
        <taxon>Eukaryota</taxon>
        <taxon>Metazoa</taxon>
        <taxon>Ecdysozoa</taxon>
        <taxon>Arthropoda</taxon>
        <taxon>Hexapoda</taxon>
        <taxon>Insecta</taxon>
        <taxon>Pterygota</taxon>
        <taxon>Neoptera</taxon>
        <taxon>Paraneoptera</taxon>
        <taxon>Hemiptera</taxon>
        <taxon>Heteroptera</taxon>
        <taxon>Panheteroptera</taxon>
        <taxon>Cimicomorpha</taxon>
        <taxon>Reduviidae</taxon>
        <taxon>Harpactorinae</taxon>
        <taxon>Harpactorini</taxon>
        <taxon>Rhynocoris</taxon>
    </lineage>
</organism>
<reference evidence="1 2" key="1">
    <citation type="submission" date="2022-12" db="EMBL/GenBank/DDBJ databases">
        <title>Chromosome-level genome assembly of true bugs.</title>
        <authorList>
            <person name="Ma L."/>
            <person name="Li H."/>
        </authorList>
    </citation>
    <scope>NUCLEOTIDE SEQUENCE [LARGE SCALE GENOMIC DNA]</scope>
    <source>
        <strain evidence="1">Lab_2022b</strain>
    </source>
</reference>
<evidence type="ECO:0008006" key="3">
    <source>
        <dbReference type="Google" id="ProtNLM"/>
    </source>
</evidence>
<keyword evidence="2" id="KW-1185">Reference proteome</keyword>
<name>A0AAW1DQ13_9HEMI</name>